<dbReference type="AlphaFoldDB" id="A0A6I8UY25"/>
<accession>A0A6I8UY25</accession>
<reference evidence="2" key="1">
    <citation type="submission" date="2025-08" db="UniProtKB">
        <authorList>
            <consortium name="RefSeq"/>
        </authorList>
    </citation>
    <scope>IDENTIFICATION</scope>
    <source>
        <strain evidence="2">MV-25-SWS-2005</strain>
        <tissue evidence="2">Whole body</tissue>
    </source>
</reference>
<dbReference type="RefSeq" id="XP_002133073.2">
    <property type="nucleotide sequence ID" value="XM_002133037.3"/>
</dbReference>
<evidence type="ECO:0000313" key="1">
    <source>
        <dbReference type="Proteomes" id="UP000001819"/>
    </source>
</evidence>
<gene>
    <name evidence="2" type="primary">Sws1</name>
</gene>
<keyword evidence="1" id="KW-1185">Reference proteome</keyword>
<dbReference type="Proteomes" id="UP000001819">
    <property type="component" value="Chromosome 4"/>
</dbReference>
<protein>
    <submittedName>
        <fullName evidence="2">Uncharacterized protein Sws1</fullName>
    </submittedName>
</protein>
<evidence type="ECO:0000313" key="2">
    <source>
        <dbReference type="RefSeq" id="XP_002133073.2"/>
    </source>
</evidence>
<name>A0A6I8UY25_DROPS</name>
<dbReference type="InParanoid" id="A0A6I8UY25"/>
<sequence>MAVELATLTDSFLPEVVDLIFKNYQDKSHSCGLSKEDRKQLFYHLSQLLGAELVERSLHLLDRYSFIYYYSKNNRKQCVAELHKGTLYYRVIPGNNYCKCDFFQSHVLQLPSGVLYHDLPRDITTTLDGWSDASRVSYTCPHVLALKLHQLLQHPAEQAVADEEFRALRSSIYLD</sequence>
<dbReference type="ExpressionAtlas" id="A0A6I8UY25">
    <property type="expression patterns" value="baseline"/>
</dbReference>
<proteinExistence type="predicted"/>
<dbReference type="FunCoup" id="A0A6I8UY25">
    <property type="interactions" value="2"/>
</dbReference>
<organism evidence="1 2">
    <name type="scientific">Drosophila pseudoobscura pseudoobscura</name>
    <name type="common">Fruit fly</name>
    <dbReference type="NCBI Taxonomy" id="46245"/>
    <lineage>
        <taxon>Eukaryota</taxon>
        <taxon>Metazoa</taxon>
        <taxon>Ecdysozoa</taxon>
        <taxon>Arthropoda</taxon>
        <taxon>Hexapoda</taxon>
        <taxon>Insecta</taxon>
        <taxon>Pterygota</taxon>
        <taxon>Neoptera</taxon>
        <taxon>Endopterygota</taxon>
        <taxon>Diptera</taxon>
        <taxon>Brachycera</taxon>
        <taxon>Muscomorpha</taxon>
        <taxon>Ephydroidea</taxon>
        <taxon>Drosophilidae</taxon>
        <taxon>Drosophila</taxon>
        <taxon>Sophophora</taxon>
    </lineage>
</organism>
<dbReference type="KEGG" id="dpo:6902533"/>